<evidence type="ECO:0000313" key="3">
    <source>
        <dbReference type="Proteomes" id="UP001345963"/>
    </source>
</evidence>
<gene>
    <name evidence="2" type="ORF">ATANTOWER_004393</name>
</gene>
<dbReference type="Proteomes" id="UP001345963">
    <property type="component" value="Unassembled WGS sequence"/>
</dbReference>
<keyword evidence="1" id="KW-0732">Signal</keyword>
<feature type="signal peptide" evidence="1">
    <location>
        <begin position="1"/>
        <end position="19"/>
    </location>
</feature>
<evidence type="ECO:0008006" key="4">
    <source>
        <dbReference type="Google" id="ProtNLM"/>
    </source>
</evidence>
<sequence>MIDLLLVQLLFQLDQAIYCELIHNVFRVYKIQIKTRTGTLWLSHQLPISRICSHTVVQLLVFFSPHKILCLLFLCPPALPVFIPNSFSSSPSLSLSVSQAC</sequence>
<dbReference type="EMBL" id="JAHUTI010070320">
    <property type="protein sequence ID" value="MED6255080.1"/>
    <property type="molecule type" value="Genomic_DNA"/>
</dbReference>
<accession>A0ABU7BYF6</accession>
<feature type="chain" id="PRO_5045569051" description="Secreted protein" evidence="1">
    <location>
        <begin position="20"/>
        <end position="101"/>
    </location>
</feature>
<organism evidence="2 3">
    <name type="scientific">Ataeniobius toweri</name>
    <dbReference type="NCBI Taxonomy" id="208326"/>
    <lineage>
        <taxon>Eukaryota</taxon>
        <taxon>Metazoa</taxon>
        <taxon>Chordata</taxon>
        <taxon>Craniata</taxon>
        <taxon>Vertebrata</taxon>
        <taxon>Euteleostomi</taxon>
        <taxon>Actinopterygii</taxon>
        <taxon>Neopterygii</taxon>
        <taxon>Teleostei</taxon>
        <taxon>Neoteleostei</taxon>
        <taxon>Acanthomorphata</taxon>
        <taxon>Ovalentaria</taxon>
        <taxon>Atherinomorphae</taxon>
        <taxon>Cyprinodontiformes</taxon>
        <taxon>Goodeidae</taxon>
        <taxon>Ataeniobius</taxon>
    </lineage>
</organism>
<keyword evidence="3" id="KW-1185">Reference proteome</keyword>
<reference evidence="2 3" key="1">
    <citation type="submission" date="2021-07" db="EMBL/GenBank/DDBJ databases">
        <authorList>
            <person name="Palmer J.M."/>
        </authorList>
    </citation>
    <scope>NUCLEOTIDE SEQUENCE [LARGE SCALE GENOMIC DNA]</scope>
    <source>
        <strain evidence="2 3">AT_MEX2019</strain>
        <tissue evidence="2">Muscle</tissue>
    </source>
</reference>
<proteinExistence type="predicted"/>
<evidence type="ECO:0000256" key="1">
    <source>
        <dbReference type="SAM" id="SignalP"/>
    </source>
</evidence>
<comment type="caution">
    <text evidence="2">The sequence shown here is derived from an EMBL/GenBank/DDBJ whole genome shotgun (WGS) entry which is preliminary data.</text>
</comment>
<protein>
    <recommendedName>
        <fullName evidence="4">Secreted protein</fullName>
    </recommendedName>
</protein>
<name>A0ABU7BYF6_9TELE</name>
<evidence type="ECO:0000313" key="2">
    <source>
        <dbReference type="EMBL" id="MED6255080.1"/>
    </source>
</evidence>